<dbReference type="PANTHER" id="PTHR33175">
    <property type="entry name" value="DNA-BINDING PROTEIN HU"/>
    <property type="match status" value="1"/>
</dbReference>
<dbReference type="GO" id="GO:0006351">
    <property type="term" value="P:DNA-templated transcription"/>
    <property type="evidence" value="ECO:0007669"/>
    <property type="project" value="UniProtKB-ARBA"/>
</dbReference>
<dbReference type="EMBL" id="BDOQ01000002">
    <property type="protein sequence ID" value="GBG12778.1"/>
    <property type="molecule type" value="Genomic_DNA"/>
</dbReference>
<dbReference type="GO" id="GO:0030527">
    <property type="term" value="F:structural constituent of chromatin"/>
    <property type="evidence" value="ECO:0007669"/>
    <property type="project" value="InterPro"/>
</dbReference>
<evidence type="ECO:0000256" key="4">
    <source>
        <dbReference type="ARBA" id="ARBA00023125"/>
    </source>
</evidence>
<comment type="caution">
    <text evidence="6">The sequence shown here is derived from an EMBL/GenBank/DDBJ whole genome shotgun (WGS) entry which is preliminary data.</text>
</comment>
<keyword evidence="3" id="KW-0226">DNA condensation</keyword>
<dbReference type="GO" id="GO:0005829">
    <property type="term" value="C:cytosol"/>
    <property type="evidence" value="ECO:0007669"/>
    <property type="project" value="TreeGrafter"/>
</dbReference>
<protein>
    <submittedName>
        <fullName evidence="6">DNA-binding protein HU-beta</fullName>
    </submittedName>
</protein>
<dbReference type="OrthoDB" id="9799835at2"/>
<dbReference type="InterPro" id="IPR020816">
    <property type="entry name" value="Histone-like_DNA-bd_CS"/>
</dbReference>
<dbReference type="RefSeq" id="WP_109014010.1">
    <property type="nucleotide sequence ID" value="NZ_BDOQ01000002.1"/>
</dbReference>
<reference evidence="6 7" key="1">
    <citation type="journal article" date="2018" name="Environ. Microbiol.">
        <title>Isolation and genomic characterization of Novimethylophilus kurashikiensis gen. nov. sp. nov., a new lanthanide-dependent methylotrophic species of Methylophilaceae.</title>
        <authorList>
            <person name="Lv H."/>
            <person name="Sahin N."/>
            <person name="Tani A."/>
        </authorList>
    </citation>
    <scope>NUCLEOTIDE SEQUENCE [LARGE SCALE GENOMIC DNA]</scope>
    <source>
        <strain evidence="6 7">La2-4</strain>
    </source>
</reference>
<dbReference type="AlphaFoldDB" id="A0A2R5F513"/>
<keyword evidence="7" id="KW-1185">Reference proteome</keyword>
<sequence length="92" mass="9474">MNKTELIDAISAKVNGVSKASVAAVVDATVATISDALKSGDKVQLIGFGTFETRARAAREGRNPKTGEKLKIAASKTPAFSAGKALKDAVNK</sequence>
<dbReference type="GO" id="GO:0030261">
    <property type="term" value="P:chromosome condensation"/>
    <property type="evidence" value="ECO:0007669"/>
    <property type="project" value="UniProtKB-KW"/>
</dbReference>
<evidence type="ECO:0000256" key="2">
    <source>
        <dbReference type="ARBA" id="ARBA00010529"/>
    </source>
</evidence>
<dbReference type="SUPFAM" id="SSF47729">
    <property type="entry name" value="IHF-like DNA-binding proteins"/>
    <property type="match status" value="1"/>
</dbReference>
<dbReference type="GO" id="GO:1990178">
    <property type="term" value="C:HU-DNA complex"/>
    <property type="evidence" value="ECO:0007669"/>
    <property type="project" value="UniProtKB-ARBA"/>
</dbReference>
<comment type="function">
    <text evidence="1">Histone-like DNA-binding protein which is capable of wrapping DNA to stabilize it, and thus to prevent its denaturation under extreme environmental conditions.</text>
</comment>
<dbReference type="GO" id="GO:1990103">
    <property type="term" value="C:DnaA-HU complex"/>
    <property type="evidence" value="ECO:0007669"/>
    <property type="project" value="UniProtKB-ARBA"/>
</dbReference>
<dbReference type="FunFam" id="4.10.520.10:FF:000001">
    <property type="entry name" value="DNA-binding protein HU"/>
    <property type="match status" value="1"/>
</dbReference>
<dbReference type="GO" id="GO:0042802">
    <property type="term" value="F:identical protein binding"/>
    <property type="evidence" value="ECO:0007669"/>
    <property type="project" value="UniProtKB-ARBA"/>
</dbReference>
<proteinExistence type="inferred from homology"/>
<keyword evidence="4 6" id="KW-0238">DNA-binding</keyword>
<dbReference type="Proteomes" id="UP000245081">
    <property type="component" value="Unassembled WGS sequence"/>
</dbReference>
<dbReference type="Gene3D" id="4.10.520.10">
    <property type="entry name" value="IHF-like DNA-binding proteins"/>
    <property type="match status" value="1"/>
</dbReference>
<dbReference type="InterPro" id="IPR000119">
    <property type="entry name" value="Hist_DNA-bd"/>
</dbReference>
<comment type="similarity">
    <text evidence="2 5">Belongs to the bacterial histone-like protein family.</text>
</comment>
<dbReference type="PANTHER" id="PTHR33175:SF3">
    <property type="entry name" value="DNA-BINDING PROTEIN HU-BETA"/>
    <property type="match status" value="1"/>
</dbReference>
<evidence type="ECO:0000313" key="6">
    <source>
        <dbReference type="EMBL" id="GBG12778.1"/>
    </source>
</evidence>
<accession>A0A2R5F513</accession>
<name>A0A2R5F513_9PROT</name>
<dbReference type="PROSITE" id="PS00045">
    <property type="entry name" value="HISTONE_LIKE"/>
    <property type="match status" value="1"/>
</dbReference>
<dbReference type="CDD" id="cd13831">
    <property type="entry name" value="HU"/>
    <property type="match status" value="1"/>
</dbReference>
<dbReference type="GO" id="GO:0006270">
    <property type="term" value="P:DNA replication initiation"/>
    <property type="evidence" value="ECO:0007669"/>
    <property type="project" value="UniProtKB-ARBA"/>
</dbReference>
<dbReference type="SMART" id="SM00411">
    <property type="entry name" value="BHL"/>
    <property type="match status" value="1"/>
</dbReference>
<evidence type="ECO:0000256" key="5">
    <source>
        <dbReference type="RuleBase" id="RU003939"/>
    </source>
</evidence>
<dbReference type="GO" id="GO:0003677">
    <property type="term" value="F:DNA binding"/>
    <property type="evidence" value="ECO:0007669"/>
    <property type="project" value="UniProtKB-KW"/>
</dbReference>
<evidence type="ECO:0000313" key="7">
    <source>
        <dbReference type="Proteomes" id="UP000245081"/>
    </source>
</evidence>
<dbReference type="InterPro" id="IPR010992">
    <property type="entry name" value="IHF-like_DNA-bd_dom_sf"/>
</dbReference>
<gene>
    <name evidence="6" type="primary">hupB</name>
    <name evidence="6" type="ORF">NMK_0313</name>
</gene>
<dbReference type="Pfam" id="PF00216">
    <property type="entry name" value="Bac_DNA_binding"/>
    <property type="match status" value="1"/>
</dbReference>
<organism evidence="6 7">
    <name type="scientific">Novimethylophilus kurashikiensis</name>
    <dbReference type="NCBI Taxonomy" id="1825523"/>
    <lineage>
        <taxon>Bacteria</taxon>
        <taxon>Pseudomonadati</taxon>
        <taxon>Pseudomonadota</taxon>
        <taxon>Betaproteobacteria</taxon>
        <taxon>Nitrosomonadales</taxon>
        <taxon>Methylophilaceae</taxon>
        <taxon>Novimethylophilus</taxon>
    </lineage>
</organism>
<evidence type="ECO:0000256" key="1">
    <source>
        <dbReference type="ARBA" id="ARBA00003819"/>
    </source>
</evidence>
<evidence type="ECO:0000256" key="3">
    <source>
        <dbReference type="ARBA" id="ARBA00023067"/>
    </source>
</evidence>
<dbReference type="PRINTS" id="PR01727">
    <property type="entry name" value="DNABINDINGHU"/>
</dbReference>